<dbReference type="AlphaFoldDB" id="A0A6J7HN91"/>
<dbReference type="PANTHER" id="PTHR36451">
    <property type="entry name" value="PAPS-DEPENDENT SULFOTRANSFERASE STF3"/>
    <property type="match status" value="1"/>
</dbReference>
<reference evidence="1" key="1">
    <citation type="submission" date="2020-05" db="EMBL/GenBank/DDBJ databases">
        <authorList>
            <person name="Chiriac C."/>
            <person name="Salcher M."/>
            <person name="Ghai R."/>
            <person name="Kavagutti S V."/>
        </authorList>
    </citation>
    <scope>NUCLEOTIDE SEQUENCE</scope>
</reference>
<dbReference type="PANTHER" id="PTHR36451:SF1">
    <property type="entry name" value="OMEGA-HYDROXY-BETA-DIHYDROMENAQUINONE-9 SULFOTRANSFERASE STF3"/>
    <property type="match status" value="1"/>
</dbReference>
<dbReference type="EMBL" id="CAFBNC010000001">
    <property type="protein sequence ID" value="CAB4919896.1"/>
    <property type="molecule type" value="Genomic_DNA"/>
</dbReference>
<evidence type="ECO:0000313" key="1">
    <source>
        <dbReference type="EMBL" id="CAB4919896.1"/>
    </source>
</evidence>
<gene>
    <name evidence="1" type="ORF">UFOPK3733_00009</name>
</gene>
<dbReference type="Gene3D" id="3.40.50.300">
    <property type="entry name" value="P-loop containing nucleotide triphosphate hydrolases"/>
    <property type="match status" value="1"/>
</dbReference>
<dbReference type="InterPro" id="IPR052736">
    <property type="entry name" value="Stf3_sulfotransferase"/>
</dbReference>
<name>A0A6J7HN91_9ZZZZ</name>
<dbReference type="Pfam" id="PF13469">
    <property type="entry name" value="Sulfotransfer_3"/>
    <property type="match status" value="1"/>
</dbReference>
<protein>
    <submittedName>
        <fullName evidence="1">Unannotated protein</fullName>
    </submittedName>
</protein>
<proteinExistence type="predicted"/>
<sequence length="425" mass="46870">MTTDPARIDSPGWVDLVNEGAVAPIALEAARPFSVTELLDAALARRGSVSGDVGAFCAPGPGTGDDFLEPLELLLESLEADAQLTVLGRWITHRFLDRLLDVRLQIAAHVRDDPAVRDERIIEPIVVVGAPRTGTTALHALLAADHRHRVPLGWELLRPVPPPVAGEEDGRVALADLELRLPQTVSGGLESIHAYSGRMHKECLSAMSFSFRSEEFVSRYATARYIDWLGSCDMTPAYEMHRLVLQILQRRQPTARWVLKSPVHLHNLDPLLAVYPDARLIVTHRDPLAILGSVTSLIATLRAVHSDAVSMPDIAGYHADLYLADLDGLRQRVDRGFPAGVAVAHASFDELRPDPIGVINRVYEDLGLWLPDEVRAAMIRASEGHALESHAVHAWNFESLGLDQQEQRRLFAAYCTRFAVTEEVR</sequence>
<dbReference type="InterPro" id="IPR027417">
    <property type="entry name" value="P-loop_NTPase"/>
</dbReference>
<accession>A0A6J7HN91</accession>
<organism evidence="1">
    <name type="scientific">freshwater metagenome</name>
    <dbReference type="NCBI Taxonomy" id="449393"/>
    <lineage>
        <taxon>unclassified sequences</taxon>
        <taxon>metagenomes</taxon>
        <taxon>ecological metagenomes</taxon>
    </lineage>
</organism>
<dbReference type="SUPFAM" id="SSF52540">
    <property type="entry name" value="P-loop containing nucleoside triphosphate hydrolases"/>
    <property type="match status" value="1"/>
</dbReference>